<evidence type="ECO:0000256" key="3">
    <source>
        <dbReference type="ARBA" id="ARBA00022989"/>
    </source>
</evidence>
<name>A0A409WNJ8_PSICY</name>
<dbReference type="InParanoid" id="A0A409WNJ8"/>
<dbReference type="AlphaFoldDB" id="A0A409WNJ8"/>
<comment type="caution">
    <text evidence="8">The sequence shown here is derived from an EMBL/GenBank/DDBJ whole genome shotgun (WGS) entry which is preliminary data.</text>
</comment>
<evidence type="ECO:0000259" key="7">
    <source>
        <dbReference type="PROSITE" id="PS50850"/>
    </source>
</evidence>
<feature type="transmembrane region" description="Helical" evidence="6">
    <location>
        <begin position="393"/>
        <end position="413"/>
    </location>
</feature>
<feature type="transmembrane region" description="Helical" evidence="6">
    <location>
        <begin position="259"/>
        <end position="276"/>
    </location>
</feature>
<dbReference type="EMBL" id="NHYD01003349">
    <property type="protein sequence ID" value="PPQ80060.1"/>
    <property type="molecule type" value="Genomic_DNA"/>
</dbReference>
<dbReference type="PANTHER" id="PTHR23501:SF102">
    <property type="entry name" value="DRUG TRANSPORTER, PUTATIVE (AFU_ORTHOLOGUE AFUA_3G08530)-RELATED"/>
    <property type="match status" value="1"/>
</dbReference>
<proteinExistence type="predicted"/>
<feature type="transmembrane region" description="Helical" evidence="6">
    <location>
        <begin position="102"/>
        <end position="121"/>
    </location>
</feature>
<feature type="transmembrane region" description="Helical" evidence="6">
    <location>
        <begin position="425"/>
        <end position="447"/>
    </location>
</feature>
<evidence type="ECO:0000256" key="2">
    <source>
        <dbReference type="ARBA" id="ARBA00022692"/>
    </source>
</evidence>
<comment type="subcellular location">
    <subcellularLocation>
        <location evidence="1">Membrane</location>
        <topology evidence="1">Multi-pass membrane protein</topology>
    </subcellularLocation>
</comment>
<feature type="transmembrane region" description="Helical" evidence="6">
    <location>
        <begin position="297"/>
        <end position="316"/>
    </location>
</feature>
<keyword evidence="4 6" id="KW-0472">Membrane</keyword>
<feature type="transmembrane region" description="Helical" evidence="6">
    <location>
        <begin position="127"/>
        <end position="148"/>
    </location>
</feature>
<gene>
    <name evidence="8" type="ORF">CVT25_001489</name>
</gene>
<feature type="transmembrane region" description="Helical" evidence="6">
    <location>
        <begin position="72"/>
        <end position="90"/>
    </location>
</feature>
<organism evidence="8 9">
    <name type="scientific">Psilocybe cyanescens</name>
    <dbReference type="NCBI Taxonomy" id="93625"/>
    <lineage>
        <taxon>Eukaryota</taxon>
        <taxon>Fungi</taxon>
        <taxon>Dikarya</taxon>
        <taxon>Basidiomycota</taxon>
        <taxon>Agaricomycotina</taxon>
        <taxon>Agaricomycetes</taxon>
        <taxon>Agaricomycetidae</taxon>
        <taxon>Agaricales</taxon>
        <taxon>Agaricineae</taxon>
        <taxon>Strophariaceae</taxon>
        <taxon>Psilocybe</taxon>
    </lineage>
</organism>
<accession>A0A409WNJ8</accession>
<feature type="transmembrane region" description="Helical" evidence="6">
    <location>
        <begin position="190"/>
        <end position="210"/>
    </location>
</feature>
<feature type="transmembrane region" description="Helical" evidence="6">
    <location>
        <begin position="231"/>
        <end position="253"/>
    </location>
</feature>
<dbReference type="InterPro" id="IPR011701">
    <property type="entry name" value="MFS"/>
</dbReference>
<evidence type="ECO:0000256" key="1">
    <source>
        <dbReference type="ARBA" id="ARBA00004141"/>
    </source>
</evidence>
<keyword evidence="9" id="KW-1185">Reference proteome</keyword>
<feature type="transmembrane region" description="Helical" evidence="6">
    <location>
        <begin position="336"/>
        <end position="357"/>
    </location>
</feature>
<dbReference type="SUPFAM" id="SSF103473">
    <property type="entry name" value="MFS general substrate transporter"/>
    <property type="match status" value="1"/>
</dbReference>
<dbReference type="GO" id="GO:0022857">
    <property type="term" value="F:transmembrane transporter activity"/>
    <property type="evidence" value="ECO:0007669"/>
    <property type="project" value="InterPro"/>
</dbReference>
<evidence type="ECO:0000313" key="9">
    <source>
        <dbReference type="Proteomes" id="UP000283269"/>
    </source>
</evidence>
<dbReference type="Proteomes" id="UP000283269">
    <property type="component" value="Unassembled WGS sequence"/>
</dbReference>
<dbReference type="InterPro" id="IPR020846">
    <property type="entry name" value="MFS_dom"/>
</dbReference>
<reference evidence="8 9" key="1">
    <citation type="journal article" date="2018" name="Evol. Lett.">
        <title>Horizontal gene cluster transfer increased hallucinogenic mushroom diversity.</title>
        <authorList>
            <person name="Reynolds H.T."/>
            <person name="Vijayakumar V."/>
            <person name="Gluck-Thaler E."/>
            <person name="Korotkin H.B."/>
            <person name="Matheny P.B."/>
            <person name="Slot J.C."/>
        </authorList>
    </citation>
    <scope>NUCLEOTIDE SEQUENCE [LARGE SCALE GENOMIC DNA]</scope>
    <source>
        <strain evidence="8 9">2631</strain>
    </source>
</reference>
<dbReference type="InterPro" id="IPR036259">
    <property type="entry name" value="MFS_trans_sf"/>
</dbReference>
<keyword evidence="3 6" id="KW-1133">Transmembrane helix</keyword>
<dbReference type="STRING" id="93625.A0A409WNJ8"/>
<dbReference type="OrthoDB" id="3437016at2759"/>
<evidence type="ECO:0000256" key="5">
    <source>
        <dbReference type="SAM" id="MobiDB-lite"/>
    </source>
</evidence>
<dbReference type="GO" id="GO:0005886">
    <property type="term" value="C:plasma membrane"/>
    <property type="evidence" value="ECO:0007669"/>
    <property type="project" value="TreeGrafter"/>
</dbReference>
<sequence length="550" mass="58900">MQMDTQLPDVETVFDSENMTQSPSKPGKGFHFWIVIGAICSSLFLGALELTAVSTALPTIVDSIPNFPPTDFVWVGSAYALAGAAFLPMSGSFAQIFGRRPVMLFSLVMFGTGSVMCGAAKSRSLFIAGRTIQGLGGGGILSLTNIILADLVPLQERGVYNGLIGVTWSVAAAIGPVIGGALASSGQWRWLFYLNLPICGIVLVFVGLFLRLPTPTTSFKEKISQFDWIGMFLIIAGCCACIIALTWGGITFAWTSAQVLAPLCVGIFGILMFTLFEWRISSNPIVPSILLSNRTTLSGYLQTFIIQAVLVSFIYYMPVYFQACKGASPTGSGVDLFGLAMTLSPISIIGGVSITVFNCYRPQLWFGWSLTVLAMGVISTLDSTSPRAMSIGFEVLAGAGMGIAYTGTFFPVLAPLSVESNAHAIGLGIFLRSFAQVWGITICGTVLQNELQANLPLEFFELVPDSHALAYGAIAKVHSLPSPLRELVEEAFATSLKKVWLTLLGMSASGLLVSFAMRSYQLHTNLDKRWGVKQEEPNADEESAGKGSKE</sequence>
<dbReference type="PANTHER" id="PTHR23501">
    <property type="entry name" value="MAJOR FACILITATOR SUPERFAMILY"/>
    <property type="match status" value="1"/>
</dbReference>
<dbReference type="Pfam" id="PF07690">
    <property type="entry name" value="MFS_1"/>
    <property type="match status" value="1"/>
</dbReference>
<feature type="domain" description="Major facilitator superfamily (MFS) profile" evidence="7">
    <location>
        <begin position="35"/>
        <end position="522"/>
    </location>
</feature>
<evidence type="ECO:0000313" key="8">
    <source>
        <dbReference type="EMBL" id="PPQ80060.1"/>
    </source>
</evidence>
<dbReference type="Gene3D" id="1.20.1250.20">
    <property type="entry name" value="MFS general substrate transporter like domains"/>
    <property type="match status" value="1"/>
</dbReference>
<keyword evidence="2 6" id="KW-0812">Transmembrane</keyword>
<feature type="transmembrane region" description="Helical" evidence="6">
    <location>
        <begin position="30"/>
        <end position="52"/>
    </location>
</feature>
<dbReference type="PRINTS" id="PR01036">
    <property type="entry name" value="TCRTETB"/>
</dbReference>
<feature type="transmembrane region" description="Helical" evidence="6">
    <location>
        <begin position="160"/>
        <end position="184"/>
    </location>
</feature>
<evidence type="ECO:0000256" key="6">
    <source>
        <dbReference type="SAM" id="Phobius"/>
    </source>
</evidence>
<feature type="region of interest" description="Disordered" evidence="5">
    <location>
        <begin position="531"/>
        <end position="550"/>
    </location>
</feature>
<feature type="transmembrane region" description="Helical" evidence="6">
    <location>
        <begin position="364"/>
        <end position="381"/>
    </location>
</feature>
<dbReference type="PROSITE" id="PS50850">
    <property type="entry name" value="MFS"/>
    <property type="match status" value="1"/>
</dbReference>
<evidence type="ECO:0000256" key="4">
    <source>
        <dbReference type="ARBA" id="ARBA00023136"/>
    </source>
</evidence>
<protein>
    <recommendedName>
        <fullName evidence="7">Major facilitator superfamily (MFS) profile domain-containing protein</fullName>
    </recommendedName>
</protein>
<feature type="transmembrane region" description="Helical" evidence="6">
    <location>
        <begin position="499"/>
        <end position="520"/>
    </location>
</feature>